<keyword evidence="4" id="KW-1185">Reference proteome</keyword>
<evidence type="ECO:0000259" key="1">
    <source>
        <dbReference type="PROSITE" id="PS50250"/>
    </source>
</evidence>
<dbReference type="GO" id="GO:0003723">
    <property type="term" value="F:RNA binding"/>
    <property type="evidence" value="ECO:0007669"/>
    <property type="project" value="InterPro"/>
</dbReference>
<accession>A0A485LMV4</accession>
<dbReference type="InterPro" id="IPR036388">
    <property type="entry name" value="WH-like_DNA-bd_sf"/>
</dbReference>
<dbReference type="GO" id="GO:0070390">
    <property type="term" value="C:transcription export complex 2"/>
    <property type="evidence" value="ECO:0007669"/>
    <property type="project" value="TreeGrafter"/>
</dbReference>
<reference evidence="3 4" key="1">
    <citation type="submission" date="2019-03" db="EMBL/GenBank/DDBJ databases">
        <authorList>
            <person name="Gaulin E."/>
            <person name="Dumas B."/>
        </authorList>
    </citation>
    <scope>NUCLEOTIDE SEQUENCE [LARGE SCALE GENOMIC DNA]</scope>
    <source>
        <strain evidence="3">CBS 568.67</strain>
    </source>
</reference>
<dbReference type="GO" id="GO:0016973">
    <property type="term" value="P:poly(A)+ mRNA export from nucleus"/>
    <property type="evidence" value="ECO:0007669"/>
    <property type="project" value="TreeGrafter"/>
</dbReference>
<dbReference type="Pfam" id="PF25573">
    <property type="entry name" value="TPR_PSMD3_N"/>
    <property type="match status" value="1"/>
</dbReference>
<dbReference type="Pfam" id="PF01399">
    <property type="entry name" value="PCI"/>
    <property type="match status" value="1"/>
</dbReference>
<sequence>MVTAAAIVKEVASGLQRKQSMQVAKIMAIAYDNASPNSFNENDRVVEAACRSTFRGGGEPYCDVMIALLKAKRLAYEHKYVLAYEEHIAGFIKFLEIFREETGWLVPWLHVMVYDSRILARHADKEASTKRGDEINDNVKNAEQHLKRAFSMTVNDRGSPDVSKKPGTLYIVNQLFKIYFHLNAISLCRNLIRAVELQDFDRFPKRDQVTYQYYLGRIYMFEDQYHKAEECLNFAWRHCHKAYTRNKRQILQFLVPVKLILGVVPSPELFQTYELDEYVGIATSIQQGNISEFNNSMSKFEDQFVQEGVYLLMEKLRPIVMRNLLKKVYLIREKKNQLKLADFQLAIDAVGGAGMDMDDIESLVANLIFKGYVKGYISHKLKVLVLSKSTPFPVITDVIKDTATA</sequence>
<dbReference type="InterPro" id="IPR057985">
    <property type="entry name" value="TPR_PSMD3_N"/>
</dbReference>
<gene>
    <name evidence="3" type="primary">Aste57867_23090</name>
    <name evidence="2" type="ORF">As57867_023019</name>
    <name evidence="3" type="ORF">ASTE57867_23090</name>
</gene>
<dbReference type="OrthoDB" id="10252687at2759"/>
<dbReference type="GO" id="GO:0006368">
    <property type="term" value="P:transcription elongation by RNA polymerase II"/>
    <property type="evidence" value="ECO:0007669"/>
    <property type="project" value="TreeGrafter"/>
</dbReference>
<dbReference type="EMBL" id="VJMH01007225">
    <property type="protein sequence ID" value="KAF0684967.1"/>
    <property type="molecule type" value="Genomic_DNA"/>
</dbReference>
<dbReference type="GO" id="GO:0000973">
    <property type="term" value="P:post-transcriptional tethering of RNA polymerase II gene DNA at nuclear periphery"/>
    <property type="evidence" value="ECO:0007669"/>
    <property type="project" value="TreeGrafter"/>
</dbReference>
<dbReference type="Gene3D" id="1.10.10.10">
    <property type="entry name" value="Winged helix-like DNA-binding domain superfamily/Winged helix DNA-binding domain"/>
    <property type="match status" value="1"/>
</dbReference>
<dbReference type="PANTHER" id="PTHR12732">
    <property type="entry name" value="UNCHARACTERIZED PROTEASOME COMPONENT REGION PCI-CONTAINING"/>
    <property type="match status" value="1"/>
</dbReference>
<dbReference type="InterPro" id="IPR045114">
    <property type="entry name" value="Csn12-like"/>
</dbReference>
<dbReference type="GO" id="GO:0003690">
    <property type="term" value="F:double-stranded DNA binding"/>
    <property type="evidence" value="ECO:0007669"/>
    <property type="project" value="InterPro"/>
</dbReference>
<evidence type="ECO:0000313" key="4">
    <source>
        <dbReference type="Proteomes" id="UP000332933"/>
    </source>
</evidence>
<dbReference type="EMBL" id="CAADRA010007251">
    <property type="protein sequence ID" value="VFT99738.1"/>
    <property type="molecule type" value="Genomic_DNA"/>
</dbReference>
<evidence type="ECO:0000313" key="3">
    <source>
        <dbReference type="EMBL" id="VFT99738.1"/>
    </source>
</evidence>
<evidence type="ECO:0000313" key="2">
    <source>
        <dbReference type="EMBL" id="KAF0684967.1"/>
    </source>
</evidence>
<dbReference type="PANTHER" id="PTHR12732:SF0">
    <property type="entry name" value="PCI DOMAIN-CONTAINING PROTEIN 2"/>
    <property type="match status" value="1"/>
</dbReference>
<dbReference type="InterPro" id="IPR000717">
    <property type="entry name" value="PCI_dom"/>
</dbReference>
<dbReference type="AlphaFoldDB" id="A0A485LMV4"/>
<organism evidence="3 4">
    <name type="scientific">Aphanomyces stellatus</name>
    <dbReference type="NCBI Taxonomy" id="120398"/>
    <lineage>
        <taxon>Eukaryota</taxon>
        <taxon>Sar</taxon>
        <taxon>Stramenopiles</taxon>
        <taxon>Oomycota</taxon>
        <taxon>Saprolegniomycetes</taxon>
        <taxon>Saprolegniales</taxon>
        <taxon>Verrucalvaceae</taxon>
        <taxon>Aphanomyces</taxon>
    </lineage>
</organism>
<feature type="domain" description="PCI" evidence="1">
    <location>
        <begin position="209"/>
        <end position="391"/>
    </location>
</feature>
<name>A0A485LMV4_9STRA</name>
<dbReference type="PROSITE" id="PS50250">
    <property type="entry name" value="PCI"/>
    <property type="match status" value="1"/>
</dbReference>
<reference evidence="2" key="2">
    <citation type="submission" date="2019-06" db="EMBL/GenBank/DDBJ databases">
        <title>Genomics analysis of Aphanomyces spp. identifies a new class of oomycete effector associated with host adaptation.</title>
        <authorList>
            <person name="Gaulin E."/>
        </authorList>
    </citation>
    <scope>NUCLEOTIDE SEQUENCE</scope>
    <source>
        <strain evidence="2">CBS 578.67</strain>
    </source>
</reference>
<dbReference type="Proteomes" id="UP000332933">
    <property type="component" value="Unassembled WGS sequence"/>
</dbReference>
<proteinExistence type="predicted"/>
<protein>
    <submittedName>
        <fullName evidence="3">Aste57867_23090 protein</fullName>
    </submittedName>
</protein>
<dbReference type="SMART" id="SM00753">
    <property type="entry name" value="PAM"/>
    <property type="match status" value="1"/>
</dbReference>